<gene>
    <name evidence="1" type="ORF">M407DRAFT_151727</name>
</gene>
<dbReference type="OrthoDB" id="3197903at2759"/>
<evidence type="ECO:0000313" key="1">
    <source>
        <dbReference type="EMBL" id="KIO34219.1"/>
    </source>
</evidence>
<evidence type="ECO:0000313" key="2">
    <source>
        <dbReference type="Proteomes" id="UP000054248"/>
    </source>
</evidence>
<reference evidence="2" key="2">
    <citation type="submission" date="2015-01" db="EMBL/GenBank/DDBJ databases">
        <title>Evolutionary Origins and Diversification of the Mycorrhizal Mutualists.</title>
        <authorList>
            <consortium name="DOE Joint Genome Institute"/>
            <consortium name="Mycorrhizal Genomics Consortium"/>
            <person name="Kohler A."/>
            <person name="Kuo A."/>
            <person name="Nagy L.G."/>
            <person name="Floudas D."/>
            <person name="Copeland A."/>
            <person name="Barry K.W."/>
            <person name="Cichocki N."/>
            <person name="Veneault-Fourrey C."/>
            <person name="LaButti K."/>
            <person name="Lindquist E.A."/>
            <person name="Lipzen A."/>
            <person name="Lundell T."/>
            <person name="Morin E."/>
            <person name="Murat C."/>
            <person name="Riley R."/>
            <person name="Ohm R."/>
            <person name="Sun H."/>
            <person name="Tunlid A."/>
            <person name="Henrissat B."/>
            <person name="Grigoriev I.V."/>
            <person name="Hibbett D.S."/>
            <person name="Martin F."/>
        </authorList>
    </citation>
    <scope>NUCLEOTIDE SEQUENCE [LARGE SCALE GENOMIC DNA]</scope>
    <source>
        <strain evidence="2">MUT 4182</strain>
    </source>
</reference>
<dbReference type="HOGENOM" id="CLU_1564033_0_0_1"/>
<proteinExistence type="predicted"/>
<dbReference type="EMBL" id="KN822944">
    <property type="protein sequence ID" value="KIO34219.1"/>
    <property type="molecule type" value="Genomic_DNA"/>
</dbReference>
<sequence length="171" mass="19149">MVAFHNLNFRKASLASLKKAGVVIRWVPNEEQKALDFLSKCPEVEDLKVTFLRQDRKIPIPVPDTSLPRLGTYRGGYGCAEDFITGRPVSSIDLNTALRPREPAAHGWMGHDNAPLLKALSHGTVPVRFLRFAVTTWRASLLLTVAELFPELETLRIDNQGNFIHEVVFSS</sequence>
<protein>
    <submittedName>
        <fullName evidence="1">Uncharacterized protein</fullName>
    </submittedName>
</protein>
<accession>A0A0C3QYB2</accession>
<reference evidence="1 2" key="1">
    <citation type="submission" date="2014-04" db="EMBL/GenBank/DDBJ databases">
        <authorList>
            <consortium name="DOE Joint Genome Institute"/>
            <person name="Kuo A."/>
            <person name="Girlanda M."/>
            <person name="Perotto S."/>
            <person name="Kohler A."/>
            <person name="Nagy L.G."/>
            <person name="Floudas D."/>
            <person name="Copeland A."/>
            <person name="Barry K.W."/>
            <person name="Cichocki N."/>
            <person name="Veneault-Fourrey C."/>
            <person name="LaButti K."/>
            <person name="Lindquist E.A."/>
            <person name="Lipzen A."/>
            <person name="Lundell T."/>
            <person name="Morin E."/>
            <person name="Murat C."/>
            <person name="Sun H."/>
            <person name="Tunlid A."/>
            <person name="Henrissat B."/>
            <person name="Grigoriev I.V."/>
            <person name="Hibbett D.S."/>
            <person name="Martin F."/>
            <person name="Nordberg H.P."/>
            <person name="Cantor M.N."/>
            <person name="Hua S.X."/>
        </authorList>
    </citation>
    <scope>NUCLEOTIDE SEQUENCE [LARGE SCALE GENOMIC DNA]</scope>
    <source>
        <strain evidence="1 2">MUT 4182</strain>
    </source>
</reference>
<keyword evidence="2" id="KW-1185">Reference proteome</keyword>
<dbReference type="STRING" id="1051891.A0A0C3QYB2"/>
<dbReference type="Proteomes" id="UP000054248">
    <property type="component" value="Unassembled WGS sequence"/>
</dbReference>
<dbReference type="AlphaFoldDB" id="A0A0C3QYB2"/>
<name>A0A0C3QYB2_9AGAM</name>
<organism evidence="1 2">
    <name type="scientific">Tulasnella calospora MUT 4182</name>
    <dbReference type="NCBI Taxonomy" id="1051891"/>
    <lineage>
        <taxon>Eukaryota</taxon>
        <taxon>Fungi</taxon>
        <taxon>Dikarya</taxon>
        <taxon>Basidiomycota</taxon>
        <taxon>Agaricomycotina</taxon>
        <taxon>Agaricomycetes</taxon>
        <taxon>Cantharellales</taxon>
        <taxon>Tulasnellaceae</taxon>
        <taxon>Tulasnella</taxon>
    </lineage>
</organism>